<organism evidence="4 5">
    <name type="scientific">Lolium multiflorum</name>
    <name type="common">Italian ryegrass</name>
    <name type="synonym">Lolium perenne subsp. multiflorum</name>
    <dbReference type="NCBI Taxonomy" id="4521"/>
    <lineage>
        <taxon>Eukaryota</taxon>
        <taxon>Viridiplantae</taxon>
        <taxon>Streptophyta</taxon>
        <taxon>Embryophyta</taxon>
        <taxon>Tracheophyta</taxon>
        <taxon>Spermatophyta</taxon>
        <taxon>Magnoliopsida</taxon>
        <taxon>Liliopsida</taxon>
        <taxon>Poales</taxon>
        <taxon>Poaceae</taxon>
        <taxon>BOP clade</taxon>
        <taxon>Pooideae</taxon>
        <taxon>Poodae</taxon>
        <taxon>Poeae</taxon>
        <taxon>Poeae Chloroplast Group 2 (Poeae type)</taxon>
        <taxon>Loliodinae</taxon>
        <taxon>Loliinae</taxon>
        <taxon>Lolium</taxon>
    </lineage>
</organism>
<dbReference type="GO" id="GO:0003676">
    <property type="term" value="F:nucleic acid binding"/>
    <property type="evidence" value="ECO:0007669"/>
    <property type="project" value="InterPro"/>
</dbReference>
<dbReference type="AlphaFoldDB" id="A0AAD8TQK9"/>
<accession>A0AAD8TQK9</accession>
<dbReference type="PROSITE" id="PS50158">
    <property type="entry name" value="ZF_CCHC"/>
    <property type="match status" value="1"/>
</dbReference>
<feature type="domain" description="CCHC-type" evidence="3">
    <location>
        <begin position="250"/>
        <end position="263"/>
    </location>
</feature>
<keyword evidence="1" id="KW-0862">Zinc</keyword>
<keyword evidence="5" id="KW-1185">Reference proteome</keyword>
<dbReference type="Pfam" id="PF14392">
    <property type="entry name" value="zf-CCHC_4"/>
    <property type="match status" value="1"/>
</dbReference>
<dbReference type="InterPro" id="IPR025836">
    <property type="entry name" value="Zn_knuckle_CX2CX4HX4C"/>
</dbReference>
<feature type="region of interest" description="Disordered" evidence="2">
    <location>
        <begin position="410"/>
        <end position="447"/>
    </location>
</feature>
<keyword evidence="1" id="KW-0863">Zinc-finger</keyword>
<feature type="region of interest" description="Disordered" evidence="2">
    <location>
        <begin position="1"/>
        <end position="44"/>
    </location>
</feature>
<dbReference type="PANTHER" id="PTHR31286">
    <property type="entry name" value="GLYCINE-RICH CELL WALL STRUCTURAL PROTEIN 1.8-LIKE"/>
    <property type="match status" value="1"/>
</dbReference>
<name>A0AAD8TQK9_LOLMU</name>
<evidence type="ECO:0000256" key="1">
    <source>
        <dbReference type="PROSITE-ProRule" id="PRU00047"/>
    </source>
</evidence>
<dbReference type="Pfam" id="PF14111">
    <property type="entry name" value="DUF4283"/>
    <property type="match status" value="1"/>
</dbReference>
<evidence type="ECO:0000313" key="5">
    <source>
        <dbReference type="Proteomes" id="UP001231189"/>
    </source>
</evidence>
<dbReference type="InterPro" id="IPR001878">
    <property type="entry name" value="Znf_CCHC"/>
</dbReference>
<proteinExistence type="predicted"/>
<protein>
    <recommendedName>
        <fullName evidence="3">CCHC-type domain-containing protein</fullName>
    </recommendedName>
</protein>
<dbReference type="InterPro" id="IPR040256">
    <property type="entry name" value="At4g02000-like"/>
</dbReference>
<feature type="compositionally biased region" description="Polar residues" evidence="2">
    <location>
        <begin position="425"/>
        <end position="437"/>
    </location>
</feature>
<evidence type="ECO:0000313" key="4">
    <source>
        <dbReference type="EMBL" id="KAK1685987.1"/>
    </source>
</evidence>
<dbReference type="PANTHER" id="PTHR31286:SF167">
    <property type="entry name" value="OS09G0268800 PROTEIN"/>
    <property type="match status" value="1"/>
</dbReference>
<keyword evidence="1" id="KW-0479">Metal-binding</keyword>
<dbReference type="InterPro" id="IPR025558">
    <property type="entry name" value="DUF4283"/>
</dbReference>
<dbReference type="EMBL" id="JAUUTY010000002">
    <property type="protein sequence ID" value="KAK1685987.1"/>
    <property type="molecule type" value="Genomic_DNA"/>
</dbReference>
<comment type="caution">
    <text evidence="4">The sequence shown here is derived from an EMBL/GenBank/DDBJ whole genome shotgun (WGS) entry which is preliminary data.</text>
</comment>
<sequence>MSETSSTVKTPADPSAADAVNEYGAAPAMDGPVGEGSASMSRHSDKGLDSMFDRLDIGEEEFDDFVLDAEEVDLEESTRWLAVARVHCEKGFSHEALFQQMHYAWNSAKDISMRAVGENRFVIECACLGDWEKVMHRGPWLFRDWALITAPYDGFSDPETVQLEFMPVWIQVHKVPEVYRKEKLIKQLVARTAGEVITTEMTPSGAFRGDYIRLRIKHDVRKPLTRFLSIVLSGKRFLYAVKYEKLGQLCFACGLIGHVVKECGNGLHDETKLKYGDWIYANPPGRGRGAIPMRGGLRGGYSAGRGGFVGGGSRGRGTVGDTMGRGRGEYVDWRLHPERGVADGASVDKDLRDTATSPIKTKDIAMSDAEKNAKKRIAFEDDQNINPAALALTNSAMHVDGELLLAEGEGDNVEVNGKKRHKSTDGTSISGASTESAASLEGDRRVQ</sequence>
<dbReference type="Proteomes" id="UP001231189">
    <property type="component" value="Unassembled WGS sequence"/>
</dbReference>
<reference evidence="4" key="1">
    <citation type="submission" date="2023-07" db="EMBL/GenBank/DDBJ databases">
        <title>A chromosome-level genome assembly of Lolium multiflorum.</title>
        <authorList>
            <person name="Chen Y."/>
            <person name="Copetti D."/>
            <person name="Kolliker R."/>
            <person name="Studer B."/>
        </authorList>
    </citation>
    <scope>NUCLEOTIDE SEQUENCE</scope>
    <source>
        <strain evidence="4">02402/16</strain>
        <tissue evidence="4">Leaf</tissue>
    </source>
</reference>
<gene>
    <name evidence="4" type="ORF">QYE76_046835</name>
</gene>
<dbReference type="GO" id="GO:0008270">
    <property type="term" value="F:zinc ion binding"/>
    <property type="evidence" value="ECO:0007669"/>
    <property type="project" value="UniProtKB-KW"/>
</dbReference>
<evidence type="ECO:0000259" key="3">
    <source>
        <dbReference type="PROSITE" id="PS50158"/>
    </source>
</evidence>
<evidence type="ECO:0000256" key="2">
    <source>
        <dbReference type="SAM" id="MobiDB-lite"/>
    </source>
</evidence>